<dbReference type="GO" id="GO:0051491">
    <property type="term" value="P:positive regulation of filopodium assembly"/>
    <property type="evidence" value="ECO:0007669"/>
    <property type="project" value="TreeGrafter"/>
</dbReference>
<evidence type="ECO:0000256" key="18">
    <source>
        <dbReference type="SAM" id="MobiDB-lite"/>
    </source>
</evidence>
<reference evidence="20" key="2">
    <citation type="submission" date="2025-09" db="UniProtKB">
        <authorList>
            <consortium name="Ensembl"/>
        </authorList>
    </citation>
    <scope>IDENTIFICATION</scope>
</reference>
<evidence type="ECO:0000256" key="15">
    <source>
        <dbReference type="ARBA" id="ARBA00047899"/>
    </source>
</evidence>
<dbReference type="GO" id="GO:0032433">
    <property type="term" value="C:filopodium tip"/>
    <property type="evidence" value="ECO:0007669"/>
    <property type="project" value="TreeGrafter"/>
</dbReference>
<keyword evidence="14" id="KW-0966">Cell projection</keyword>
<feature type="compositionally biased region" description="Basic and acidic residues" evidence="18">
    <location>
        <begin position="882"/>
        <end position="904"/>
    </location>
</feature>
<evidence type="ECO:0000256" key="9">
    <source>
        <dbReference type="ARBA" id="ARBA00022777"/>
    </source>
</evidence>
<keyword evidence="6" id="KW-0808">Transferase</keyword>
<accession>A0A672JZU1</accession>
<keyword evidence="13" id="KW-0206">Cytoskeleton</keyword>
<dbReference type="FunFam" id="1.20.5.4820:FF:000005">
    <property type="entry name" value="Myosin IIIB"/>
    <property type="match status" value="1"/>
</dbReference>
<evidence type="ECO:0000256" key="11">
    <source>
        <dbReference type="ARBA" id="ARBA00023123"/>
    </source>
</evidence>
<evidence type="ECO:0000256" key="10">
    <source>
        <dbReference type="ARBA" id="ARBA00022840"/>
    </source>
</evidence>
<feature type="domain" description="Myosin motor" evidence="19">
    <location>
        <begin position="1"/>
        <end position="640"/>
    </location>
</feature>
<keyword evidence="9" id="KW-0418">Kinase</keyword>
<feature type="compositionally biased region" description="Acidic residues" evidence="18">
    <location>
        <begin position="840"/>
        <end position="859"/>
    </location>
</feature>
<feature type="compositionally biased region" description="Basic and acidic residues" evidence="18">
    <location>
        <begin position="1101"/>
        <end position="1116"/>
    </location>
</feature>
<dbReference type="Pfam" id="PF00063">
    <property type="entry name" value="Myosin_head"/>
    <property type="match status" value="2"/>
</dbReference>
<keyword evidence="21" id="KW-1185">Reference proteome</keyword>
<evidence type="ECO:0000259" key="19">
    <source>
        <dbReference type="PROSITE" id="PS51456"/>
    </source>
</evidence>
<evidence type="ECO:0000256" key="12">
    <source>
        <dbReference type="ARBA" id="ARBA00023175"/>
    </source>
</evidence>
<evidence type="ECO:0000256" key="14">
    <source>
        <dbReference type="ARBA" id="ARBA00023273"/>
    </source>
</evidence>
<name>A0A672JZU1_SINGR</name>
<dbReference type="InterPro" id="IPR052409">
    <property type="entry name" value="Myosin-III_kinase_activity"/>
</dbReference>
<dbReference type="Pfam" id="PF00612">
    <property type="entry name" value="IQ"/>
    <property type="match status" value="7"/>
</dbReference>
<dbReference type="SMART" id="SM00015">
    <property type="entry name" value="IQ"/>
    <property type="match status" value="8"/>
</dbReference>
<organism evidence="20 21">
    <name type="scientific">Sinocyclocheilus grahami</name>
    <name type="common">Dianchi golden-line fish</name>
    <name type="synonym">Barbus grahami</name>
    <dbReference type="NCBI Taxonomy" id="75366"/>
    <lineage>
        <taxon>Eukaryota</taxon>
        <taxon>Metazoa</taxon>
        <taxon>Chordata</taxon>
        <taxon>Craniata</taxon>
        <taxon>Vertebrata</taxon>
        <taxon>Euteleostomi</taxon>
        <taxon>Actinopterygii</taxon>
        <taxon>Neopterygii</taxon>
        <taxon>Teleostei</taxon>
        <taxon>Ostariophysi</taxon>
        <taxon>Cypriniformes</taxon>
        <taxon>Cyprinidae</taxon>
        <taxon>Cyprininae</taxon>
        <taxon>Sinocyclocheilus</taxon>
    </lineage>
</organism>
<reference evidence="20" key="1">
    <citation type="submission" date="2025-08" db="UniProtKB">
        <authorList>
            <consortium name="Ensembl"/>
        </authorList>
    </citation>
    <scope>IDENTIFICATION</scope>
</reference>
<dbReference type="CDD" id="cd21956">
    <property type="entry name" value="MBD_Myo3a"/>
    <property type="match status" value="1"/>
</dbReference>
<dbReference type="GO" id="GO:0030832">
    <property type="term" value="P:regulation of actin filament length"/>
    <property type="evidence" value="ECO:0007669"/>
    <property type="project" value="TreeGrafter"/>
</dbReference>
<dbReference type="InterPro" id="IPR036961">
    <property type="entry name" value="Kinesin_motor_dom_sf"/>
</dbReference>
<dbReference type="GO" id="GO:0032426">
    <property type="term" value="C:stereocilium tip"/>
    <property type="evidence" value="ECO:0007669"/>
    <property type="project" value="TreeGrafter"/>
</dbReference>
<dbReference type="PROSITE" id="PS50096">
    <property type="entry name" value="IQ"/>
    <property type="match status" value="8"/>
</dbReference>
<feature type="compositionally biased region" description="Basic residues" evidence="18">
    <location>
        <begin position="1303"/>
        <end position="1317"/>
    </location>
</feature>
<feature type="compositionally biased region" description="Polar residues" evidence="18">
    <location>
        <begin position="1184"/>
        <end position="1200"/>
    </location>
</feature>
<feature type="compositionally biased region" description="Basic and acidic residues" evidence="18">
    <location>
        <begin position="965"/>
        <end position="979"/>
    </location>
</feature>
<sequence length="1317" mass="151233">GLDNESSHHNTITEQLQRRYTKEQIYTYVGDILIAVNPFQKAELYTPEVLLHSIYFHSHSLSSSPVNLYLACDIVPFAETLYISFPFFFHSHVLFSLDFLVKNKYTLGYLKNRLIMERIYLSLLVSCLILYCFCDRILRFTLDVYSTLAGILNAGDVEFTSVASEHQTDKSNISNMAVLESAASLLCIRADELQEALTSHCVVTRGETIVRSNTVEKAIEVRDAMGKALYGRLFSWIVNRINSLLKPDSLSGEEDKGLNIGILDIFGFENFKRNSFEQLCINIANEQIQFYFNQHVFAWEQDEYLNEDVDARVIEYEDNRPLLDLFLQKPMGMLALLDEESRFPQATDQTLVEKFEVNLKSKNFWRPKRVDLGFGIHHYAGKVIYNASGFLAKNRDALPADIVLLLRSSENELIRKLVTHPLTKTGNLAHTKGKAAGSARMGTQQSQRTINFAKVRCFAHFSSLYYRSSSRKLTPTHDKTMLALPVDTVQTAESTGDITHHPRETTNMKTQTVASYFRYSLMDLLSKMVAGQPQFVRCIKPNNDRQAHKFDREKVLIQLRYTGILETAKIRRQGYSHRILFNNFIERYSILAFRANEEPPMNPETCAVILEKVKLENWALGKTKVFLKYYHAEQLNLMVRQTTDRIVLVQAYVRGLLAFRRYRLMLEKREQSAVVLQSGKTKSAPHTASKAKTYTKSWPLHTVCRGYLARQKYKELLDEKIKAAAKIQAHYRGHKERKSFKRKKESMQKEKAEKTEEVAEAPSESEGPVSEEPPQEGGAVVMDDADENAAVVLQSNYRGYRERKKYKERRERNKTLTGEELAVSSSTPEEATSGENWDVIQEEVQENIEEEGKEAEEEAASGGDENNEQETKAATVIQSNFRGHEERKRLQEEGKMPVRGKETKSPPVDEELPIPDPPPPEKLMEFTEEMEQEDETPAQPPGEDEEAKAAVVLQSNFRGHKERRRLQEEGKIPKKKTNEEMANPDASELDISLEELPPPPLEFEQDSQSPGTDEEHAATVLQSNFRGHQERKRFRAEREGAIGKEQEMAQEAEEQENEGALDITDVQLERKGVEEEEDSQTEEAQYDEEQAAIKMQSNFRGYKDRKNLKEKSQKQDEEVESLFKQVTNASEDYLSLQKKLNEIILAHQLNPSKNGMFVKGQPMNGYMGCYQPPADTKQSRTSRRTQQPKTLNTPEDSTYYTLIHRSVQDDKRRPRKQSPKRLDNDDQYYQGLSSTKSTSLPSDRCRSSKRRSSTERTRSSERPLSDVPKSDLPKSPTEKRHSFSRMPSTESQSEDNPYDYRKILRKTSQRRRLLTQP</sequence>
<comment type="catalytic activity">
    <reaction evidence="16">
        <text>L-seryl-[protein] + ATP = O-phospho-L-seryl-[protein] + ADP + H(+)</text>
        <dbReference type="Rhea" id="RHEA:17989"/>
        <dbReference type="Rhea" id="RHEA-COMP:9863"/>
        <dbReference type="Rhea" id="RHEA-COMP:11604"/>
        <dbReference type="ChEBI" id="CHEBI:15378"/>
        <dbReference type="ChEBI" id="CHEBI:29999"/>
        <dbReference type="ChEBI" id="CHEBI:30616"/>
        <dbReference type="ChEBI" id="CHEBI:83421"/>
        <dbReference type="ChEBI" id="CHEBI:456216"/>
        <dbReference type="EC" id="2.7.11.1"/>
    </reaction>
</comment>
<dbReference type="Gene3D" id="1.20.58.530">
    <property type="match status" value="2"/>
</dbReference>
<evidence type="ECO:0000256" key="8">
    <source>
        <dbReference type="ARBA" id="ARBA00022741"/>
    </source>
</evidence>
<keyword evidence="11 17" id="KW-0518">Myosin</keyword>
<feature type="compositionally biased region" description="Basic and acidic residues" evidence="18">
    <location>
        <begin position="1036"/>
        <end position="1047"/>
    </location>
</feature>
<evidence type="ECO:0000256" key="4">
    <source>
        <dbReference type="ARBA" id="ARBA00022490"/>
    </source>
</evidence>
<dbReference type="InParanoid" id="A0A672JZU1"/>
<evidence type="ECO:0000256" key="7">
    <source>
        <dbReference type="ARBA" id="ARBA00022737"/>
    </source>
</evidence>
<dbReference type="GO" id="GO:0001917">
    <property type="term" value="C:photoreceptor inner segment"/>
    <property type="evidence" value="ECO:0007669"/>
    <property type="project" value="TreeGrafter"/>
</dbReference>
<dbReference type="PANTHER" id="PTHR46256:SF4">
    <property type="entry name" value="MYOSIN-IIIA"/>
    <property type="match status" value="1"/>
</dbReference>
<dbReference type="GO" id="GO:0000146">
    <property type="term" value="F:microfilament motor activity"/>
    <property type="evidence" value="ECO:0007669"/>
    <property type="project" value="TreeGrafter"/>
</dbReference>
<gene>
    <name evidence="20" type="primary">LOC107571743</name>
</gene>
<dbReference type="SUPFAM" id="SSF52540">
    <property type="entry name" value="P-loop containing nucleoside triphosphate hydrolases"/>
    <property type="match status" value="2"/>
</dbReference>
<keyword evidence="12" id="KW-0505">Motor protein</keyword>
<feature type="compositionally biased region" description="Basic residues" evidence="18">
    <location>
        <begin position="730"/>
        <end position="744"/>
    </location>
</feature>
<evidence type="ECO:0000256" key="3">
    <source>
        <dbReference type="ARBA" id="ARBA00012513"/>
    </source>
</evidence>
<keyword evidence="10" id="KW-0067">ATP-binding</keyword>
<dbReference type="Proteomes" id="UP000472262">
    <property type="component" value="Unassembled WGS sequence"/>
</dbReference>
<evidence type="ECO:0000256" key="13">
    <source>
        <dbReference type="ARBA" id="ARBA00023212"/>
    </source>
</evidence>
<feature type="compositionally biased region" description="Acidic residues" evidence="18">
    <location>
        <begin position="1074"/>
        <end position="1090"/>
    </location>
</feature>
<dbReference type="GO" id="GO:0048731">
    <property type="term" value="P:system development"/>
    <property type="evidence" value="ECO:0007669"/>
    <property type="project" value="UniProtKB-ARBA"/>
</dbReference>
<evidence type="ECO:0000256" key="5">
    <source>
        <dbReference type="ARBA" id="ARBA00022527"/>
    </source>
</evidence>
<dbReference type="GO" id="GO:0004674">
    <property type="term" value="F:protein serine/threonine kinase activity"/>
    <property type="evidence" value="ECO:0007669"/>
    <property type="project" value="UniProtKB-KW"/>
</dbReference>
<dbReference type="CDD" id="cd23767">
    <property type="entry name" value="IQCD"/>
    <property type="match status" value="2"/>
</dbReference>
<feature type="compositionally biased region" description="Basic and acidic residues" evidence="18">
    <location>
        <begin position="745"/>
        <end position="757"/>
    </location>
</feature>
<evidence type="ECO:0000313" key="21">
    <source>
        <dbReference type="Proteomes" id="UP000472262"/>
    </source>
</evidence>
<dbReference type="PROSITE" id="PS51456">
    <property type="entry name" value="MYOSIN_MOTOR"/>
    <property type="match status" value="1"/>
</dbReference>
<comment type="similarity">
    <text evidence="17">Belongs to the TRAFAC class myosin-kinesin ATPase superfamily. Myosin family.</text>
</comment>
<dbReference type="Gene3D" id="1.20.5.4820">
    <property type="match status" value="1"/>
</dbReference>
<evidence type="ECO:0000256" key="6">
    <source>
        <dbReference type="ARBA" id="ARBA00022679"/>
    </source>
</evidence>
<dbReference type="GO" id="GO:0016459">
    <property type="term" value="C:myosin complex"/>
    <property type="evidence" value="ECO:0007669"/>
    <property type="project" value="UniProtKB-KW"/>
</dbReference>
<comment type="catalytic activity">
    <reaction evidence="15">
        <text>L-threonyl-[protein] + ATP = O-phospho-L-threonyl-[protein] + ADP + H(+)</text>
        <dbReference type="Rhea" id="RHEA:46608"/>
        <dbReference type="Rhea" id="RHEA-COMP:11060"/>
        <dbReference type="Rhea" id="RHEA-COMP:11605"/>
        <dbReference type="ChEBI" id="CHEBI:15378"/>
        <dbReference type="ChEBI" id="CHEBI:30013"/>
        <dbReference type="ChEBI" id="CHEBI:30616"/>
        <dbReference type="ChEBI" id="CHEBI:61977"/>
        <dbReference type="ChEBI" id="CHEBI:456216"/>
        <dbReference type="EC" id="2.7.11.1"/>
    </reaction>
</comment>
<dbReference type="Ensembl" id="ENSSGRT00000003628.1">
    <property type="protein sequence ID" value="ENSSGRP00000003334.1"/>
    <property type="gene ID" value="ENSSGRG00000002089.1"/>
</dbReference>
<dbReference type="PANTHER" id="PTHR46256">
    <property type="entry name" value="AGAP011099-PA"/>
    <property type="match status" value="1"/>
</dbReference>
<dbReference type="Gene3D" id="1.20.5.190">
    <property type="match status" value="3"/>
</dbReference>
<dbReference type="Gene3D" id="1.20.120.720">
    <property type="entry name" value="Myosin VI head, motor domain, U50 subdomain"/>
    <property type="match status" value="1"/>
</dbReference>
<dbReference type="GO" id="GO:0003779">
    <property type="term" value="F:actin binding"/>
    <property type="evidence" value="ECO:0007669"/>
    <property type="project" value="UniProtKB-KW"/>
</dbReference>
<evidence type="ECO:0000313" key="20">
    <source>
        <dbReference type="Ensembl" id="ENSSGRP00000003334.1"/>
    </source>
</evidence>
<keyword evidence="7" id="KW-0677">Repeat</keyword>
<feature type="region of interest" description="Disordered" evidence="18">
    <location>
        <begin position="730"/>
        <end position="1120"/>
    </location>
</feature>
<evidence type="ECO:0000256" key="16">
    <source>
        <dbReference type="ARBA" id="ARBA00048679"/>
    </source>
</evidence>
<feature type="compositionally biased region" description="Acidic residues" evidence="18">
    <location>
        <begin position="1048"/>
        <end position="1059"/>
    </location>
</feature>
<keyword evidence="4" id="KW-0963">Cytoplasm</keyword>
<comment type="subcellular location">
    <subcellularLocation>
        <location evidence="2">Cell projection</location>
    </subcellularLocation>
    <subcellularLocation>
        <location evidence="1">Cytoplasm</location>
        <location evidence="1">Cytoskeleton</location>
    </subcellularLocation>
</comment>
<comment type="caution">
    <text evidence="17">Lacks conserved residue(s) required for the propagation of feature annotation.</text>
</comment>
<protein>
    <recommendedName>
        <fullName evidence="3">non-specific serine/threonine protein kinase</fullName>
        <ecNumber evidence="3">2.7.11.1</ecNumber>
    </recommendedName>
</protein>
<dbReference type="InterPro" id="IPR000048">
    <property type="entry name" value="IQ_motif_EF-hand-BS"/>
</dbReference>
<dbReference type="SMART" id="SM00242">
    <property type="entry name" value="MYSc"/>
    <property type="match status" value="1"/>
</dbReference>
<feature type="compositionally biased region" description="Acidic residues" evidence="18">
    <location>
        <begin position="926"/>
        <end position="946"/>
    </location>
</feature>
<dbReference type="Gene3D" id="3.40.850.10">
    <property type="entry name" value="Kinesin motor domain"/>
    <property type="match status" value="2"/>
</dbReference>
<keyword evidence="8" id="KW-0547">Nucleotide-binding</keyword>
<keyword evidence="17" id="KW-0009">Actin-binding</keyword>
<feature type="compositionally biased region" description="Polar residues" evidence="18">
    <location>
        <begin position="1230"/>
        <end position="1241"/>
    </location>
</feature>
<dbReference type="InterPro" id="IPR027417">
    <property type="entry name" value="P-loop_NTPase"/>
</dbReference>
<evidence type="ECO:0000256" key="1">
    <source>
        <dbReference type="ARBA" id="ARBA00004245"/>
    </source>
</evidence>
<proteinExistence type="inferred from homology"/>
<feature type="compositionally biased region" description="Polar residues" evidence="18">
    <location>
        <begin position="823"/>
        <end position="835"/>
    </location>
</feature>
<keyword evidence="5" id="KW-0723">Serine/threonine-protein kinase</keyword>
<feature type="region of interest" description="Actin-binding" evidence="17">
    <location>
        <begin position="521"/>
        <end position="543"/>
    </location>
</feature>
<dbReference type="FunFam" id="1.20.58.530:FF:000010">
    <property type="entry name" value="Myosin IIIA"/>
    <property type="match status" value="1"/>
</dbReference>
<evidence type="ECO:0000256" key="2">
    <source>
        <dbReference type="ARBA" id="ARBA00004316"/>
    </source>
</evidence>
<evidence type="ECO:0000256" key="17">
    <source>
        <dbReference type="PROSITE-ProRule" id="PRU00782"/>
    </source>
</evidence>
<feature type="compositionally biased region" description="Basic and acidic residues" evidence="18">
    <location>
        <begin position="1252"/>
        <end position="1281"/>
    </location>
</feature>
<feature type="compositionally biased region" description="Low complexity" evidence="18">
    <location>
        <begin position="760"/>
        <end position="778"/>
    </location>
</feature>
<dbReference type="GO" id="GO:0005524">
    <property type="term" value="F:ATP binding"/>
    <property type="evidence" value="ECO:0007669"/>
    <property type="project" value="UniProtKB-KW"/>
</dbReference>
<feature type="region of interest" description="Disordered" evidence="18">
    <location>
        <begin position="1168"/>
        <end position="1317"/>
    </location>
</feature>
<dbReference type="InterPro" id="IPR001609">
    <property type="entry name" value="Myosin_head_motor_dom-like"/>
</dbReference>
<dbReference type="EC" id="2.7.11.1" evidence="3"/>
<dbReference type="GO" id="GO:0007605">
    <property type="term" value="P:sensory perception of sound"/>
    <property type="evidence" value="ECO:0007669"/>
    <property type="project" value="TreeGrafter"/>
</dbReference>